<organism evidence="1 2">
    <name type="scientific">Cercospora zeae-maydis SCOH1-5</name>
    <dbReference type="NCBI Taxonomy" id="717836"/>
    <lineage>
        <taxon>Eukaryota</taxon>
        <taxon>Fungi</taxon>
        <taxon>Dikarya</taxon>
        <taxon>Ascomycota</taxon>
        <taxon>Pezizomycotina</taxon>
        <taxon>Dothideomycetes</taxon>
        <taxon>Dothideomycetidae</taxon>
        <taxon>Mycosphaerellales</taxon>
        <taxon>Mycosphaerellaceae</taxon>
        <taxon>Cercospora</taxon>
    </lineage>
</organism>
<keyword evidence="2" id="KW-1185">Reference proteome</keyword>
<evidence type="ECO:0000313" key="1">
    <source>
        <dbReference type="EMBL" id="KAF2207254.1"/>
    </source>
</evidence>
<dbReference type="AlphaFoldDB" id="A0A6A6F1S7"/>
<evidence type="ECO:0000313" key="2">
    <source>
        <dbReference type="Proteomes" id="UP000799539"/>
    </source>
</evidence>
<protein>
    <submittedName>
        <fullName evidence="1">Uncharacterized protein</fullName>
    </submittedName>
</protein>
<proteinExistence type="predicted"/>
<accession>A0A6A6F1S7</accession>
<sequence>MAFFPPTSDVDNNDRLQNTVWHCRNVPVYGAIDPVKEASLDWTKKSSLPIADNKETKIVNLEFAHDIHAWTGSI</sequence>
<gene>
    <name evidence="1" type="ORF">CERZMDRAFT_102539</name>
</gene>
<dbReference type="Proteomes" id="UP000799539">
    <property type="component" value="Unassembled WGS sequence"/>
</dbReference>
<dbReference type="EMBL" id="ML992705">
    <property type="protein sequence ID" value="KAF2207254.1"/>
    <property type="molecule type" value="Genomic_DNA"/>
</dbReference>
<reference evidence="1" key="1">
    <citation type="journal article" date="2020" name="Stud. Mycol.">
        <title>101 Dothideomycetes genomes: a test case for predicting lifestyles and emergence of pathogens.</title>
        <authorList>
            <person name="Haridas S."/>
            <person name="Albert R."/>
            <person name="Binder M."/>
            <person name="Bloem J."/>
            <person name="Labutti K."/>
            <person name="Salamov A."/>
            <person name="Andreopoulos B."/>
            <person name="Baker S."/>
            <person name="Barry K."/>
            <person name="Bills G."/>
            <person name="Bluhm B."/>
            <person name="Cannon C."/>
            <person name="Castanera R."/>
            <person name="Culley D."/>
            <person name="Daum C."/>
            <person name="Ezra D."/>
            <person name="Gonzalez J."/>
            <person name="Henrissat B."/>
            <person name="Kuo A."/>
            <person name="Liang C."/>
            <person name="Lipzen A."/>
            <person name="Lutzoni F."/>
            <person name="Magnuson J."/>
            <person name="Mondo S."/>
            <person name="Nolan M."/>
            <person name="Ohm R."/>
            <person name="Pangilinan J."/>
            <person name="Park H.-J."/>
            <person name="Ramirez L."/>
            <person name="Alfaro M."/>
            <person name="Sun H."/>
            <person name="Tritt A."/>
            <person name="Yoshinaga Y."/>
            <person name="Zwiers L.-H."/>
            <person name="Turgeon B."/>
            <person name="Goodwin S."/>
            <person name="Spatafora J."/>
            <person name="Crous P."/>
            <person name="Grigoriev I."/>
        </authorList>
    </citation>
    <scope>NUCLEOTIDE SEQUENCE</scope>
    <source>
        <strain evidence="1">SCOH1-5</strain>
    </source>
</reference>
<name>A0A6A6F1S7_9PEZI</name>